<keyword evidence="3" id="KW-1185">Reference proteome</keyword>
<dbReference type="Proteomes" id="UP000269689">
    <property type="component" value="Unassembled WGS sequence"/>
</dbReference>
<dbReference type="SUPFAM" id="SSF56281">
    <property type="entry name" value="Metallo-hydrolase/oxidoreductase"/>
    <property type="match status" value="1"/>
</dbReference>
<keyword evidence="1" id="KW-0732">Signal</keyword>
<dbReference type="PANTHER" id="PTHR43546">
    <property type="entry name" value="UPF0173 METAL-DEPENDENT HYDROLASE MJ1163-RELATED"/>
    <property type="match status" value="1"/>
</dbReference>
<gene>
    <name evidence="2" type="ORF">EDD53_2890</name>
</gene>
<evidence type="ECO:0000313" key="3">
    <source>
        <dbReference type="Proteomes" id="UP000269689"/>
    </source>
</evidence>
<dbReference type="OrthoDB" id="9805728at2"/>
<dbReference type="PROSITE" id="PS51318">
    <property type="entry name" value="TAT"/>
    <property type="match status" value="1"/>
</dbReference>
<dbReference type="InterPro" id="IPR036866">
    <property type="entry name" value="RibonucZ/Hydroxyglut_hydro"/>
</dbReference>
<dbReference type="Gene3D" id="3.60.15.10">
    <property type="entry name" value="Ribonuclease Z/Hydroxyacylglutathione hydrolase-like"/>
    <property type="match status" value="1"/>
</dbReference>
<accession>A0A3N4U862</accession>
<dbReference type="InterPro" id="IPR019546">
    <property type="entry name" value="TAT_signal_bac_arc"/>
</dbReference>
<sequence length="260" mass="28126">MTQTRRSFLTHAGAAVGLITVLPFSARAAGHMSDVFADGAITVHPIAHASFVMETPAGVIYVDPVGDAASYESLPSADYILITHEHGDHYNVDTLTALKGDATQMITNPAVFEKLPEGLRNNTQVLANGESAAWGEIGVDAIPAYNTTEERMNFHPEGRDNGYIVTLDGFRTYISGDTEPTPEMLALTDIDLAFLCMNLPFTQTAQQAAEAVKVFKPTYVYPYHYQGRDGGTQDPEQFAELVGGASEVKIGDWYGDHSHG</sequence>
<protein>
    <submittedName>
        <fullName evidence="2">Secreted protein</fullName>
    </submittedName>
</protein>
<reference evidence="2 3" key="1">
    <citation type="submission" date="2018-11" db="EMBL/GenBank/DDBJ databases">
        <title>Genomic Encyclopedia of Type Strains, Phase IV (KMG-IV): sequencing the most valuable type-strain genomes for metagenomic binning, comparative biology and taxonomic classification.</title>
        <authorList>
            <person name="Goeker M."/>
        </authorList>
    </citation>
    <scope>NUCLEOTIDE SEQUENCE [LARGE SCALE GENOMIC DNA]</scope>
    <source>
        <strain evidence="2 3">DSM 104731</strain>
    </source>
</reference>
<dbReference type="EMBL" id="RKQK01000005">
    <property type="protein sequence ID" value="RPE63291.1"/>
    <property type="molecule type" value="Genomic_DNA"/>
</dbReference>
<dbReference type="RefSeq" id="WP_123794189.1">
    <property type="nucleotide sequence ID" value="NZ_RKQK01000005.1"/>
</dbReference>
<feature type="signal peptide" evidence="1">
    <location>
        <begin position="1"/>
        <end position="28"/>
    </location>
</feature>
<dbReference type="InterPro" id="IPR050114">
    <property type="entry name" value="UPF0173_UPF0282_UlaG_hydrolase"/>
</dbReference>
<feature type="chain" id="PRO_5018025959" evidence="1">
    <location>
        <begin position="29"/>
        <end position="260"/>
    </location>
</feature>
<dbReference type="PANTHER" id="PTHR43546:SF3">
    <property type="entry name" value="UPF0173 METAL-DEPENDENT HYDROLASE MJ1163"/>
    <property type="match status" value="1"/>
</dbReference>
<name>A0A3N4U862_9RHOB</name>
<dbReference type="NCBIfam" id="TIGR01409">
    <property type="entry name" value="TAT_signal_seq"/>
    <property type="match status" value="1"/>
</dbReference>
<dbReference type="InterPro" id="IPR006311">
    <property type="entry name" value="TAT_signal"/>
</dbReference>
<proteinExistence type="predicted"/>
<evidence type="ECO:0000313" key="2">
    <source>
        <dbReference type="EMBL" id="RPE63291.1"/>
    </source>
</evidence>
<evidence type="ECO:0000256" key="1">
    <source>
        <dbReference type="SAM" id="SignalP"/>
    </source>
</evidence>
<dbReference type="Pfam" id="PF13483">
    <property type="entry name" value="Lactamase_B_3"/>
    <property type="match status" value="1"/>
</dbReference>
<organism evidence="2 3">
    <name type="scientific">Pacificibacter maritimus</name>
    <dbReference type="NCBI Taxonomy" id="762213"/>
    <lineage>
        <taxon>Bacteria</taxon>
        <taxon>Pseudomonadati</taxon>
        <taxon>Pseudomonadota</taxon>
        <taxon>Alphaproteobacteria</taxon>
        <taxon>Rhodobacterales</taxon>
        <taxon>Roseobacteraceae</taxon>
        <taxon>Pacificibacter</taxon>
    </lineage>
</organism>
<dbReference type="AlphaFoldDB" id="A0A3N4U862"/>
<comment type="caution">
    <text evidence="2">The sequence shown here is derived from an EMBL/GenBank/DDBJ whole genome shotgun (WGS) entry which is preliminary data.</text>
</comment>